<accession>A0A364K8U0</accession>
<evidence type="ECO:0000313" key="1">
    <source>
        <dbReference type="EMBL" id="RAL26711.1"/>
    </source>
</evidence>
<reference evidence="1 2" key="1">
    <citation type="submission" date="2018-06" db="EMBL/GenBank/DDBJ databases">
        <title>Thermoflavimicrobium daqus sp. nov., a thermophilic microbe isolated from Moutai-flavour Daqu.</title>
        <authorList>
            <person name="Wang X."/>
            <person name="Zhou H."/>
        </authorList>
    </citation>
    <scope>NUCLEOTIDE SEQUENCE [LARGE SCALE GENOMIC DNA]</scope>
    <source>
        <strain evidence="1 2">FBKL4.011</strain>
    </source>
</reference>
<reference evidence="1 2" key="2">
    <citation type="submission" date="2018-06" db="EMBL/GenBank/DDBJ databases">
        <authorList>
            <person name="Zhirakovskaya E."/>
        </authorList>
    </citation>
    <scope>NUCLEOTIDE SEQUENCE [LARGE SCALE GENOMIC DNA]</scope>
    <source>
        <strain evidence="1 2">FBKL4.011</strain>
    </source>
</reference>
<gene>
    <name evidence="1" type="ORF">DL897_01275</name>
</gene>
<dbReference type="Proteomes" id="UP000251213">
    <property type="component" value="Unassembled WGS sequence"/>
</dbReference>
<dbReference type="EMBL" id="QJKK01000001">
    <property type="protein sequence ID" value="RAL26711.1"/>
    <property type="molecule type" value="Genomic_DNA"/>
</dbReference>
<comment type="caution">
    <text evidence="1">The sequence shown here is derived from an EMBL/GenBank/DDBJ whole genome shotgun (WGS) entry which is preliminary data.</text>
</comment>
<proteinExistence type="predicted"/>
<protein>
    <submittedName>
        <fullName evidence="1">Uncharacterized protein</fullName>
    </submittedName>
</protein>
<dbReference type="AlphaFoldDB" id="A0A364K8U0"/>
<evidence type="ECO:0000313" key="2">
    <source>
        <dbReference type="Proteomes" id="UP000251213"/>
    </source>
</evidence>
<dbReference type="RefSeq" id="WP_113657316.1">
    <property type="nucleotide sequence ID" value="NZ_KZ845663.1"/>
</dbReference>
<dbReference type="OrthoDB" id="9839479at2"/>
<sequence length="211" mass="24191">MTYAWAFHDHLSPGGSKLITHFDPIPIHSNSGLITFGLFDIYPSPSPLEVILYKYNQPFLTNFISSPGTIRFYNLSQGYYDIVVKSLRDNVSFVCHISNEQPYVLPNYQPITSITNKHIQTTKVGTYWVNGLTPLQVSQGTVQVYINQGNRFPYQIRVSVYRFMEENPLYYDCITDVDSIRFSKLTPGLYELSVKSLIDQPFIGTLDVYAY</sequence>
<name>A0A364K8U0_9BACL</name>
<keyword evidence="2" id="KW-1185">Reference proteome</keyword>
<organism evidence="1 2">
    <name type="scientific">Thermoflavimicrobium daqui</name>
    <dbReference type="NCBI Taxonomy" id="2137476"/>
    <lineage>
        <taxon>Bacteria</taxon>
        <taxon>Bacillati</taxon>
        <taxon>Bacillota</taxon>
        <taxon>Bacilli</taxon>
        <taxon>Bacillales</taxon>
        <taxon>Thermoactinomycetaceae</taxon>
        <taxon>Thermoflavimicrobium</taxon>
    </lineage>
</organism>